<organism evidence="1 2">
    <name type="scientific">Ammonicoccus fulvus</name>
    <dbReference type="NCBI Taxonomy" id="3138240"/>
    <lineage>
        <taxon>Bacteria</taxon>
        <taxon>Bacillati</taxon>
        <taxon>Actinomycetota</taxon>
        <taxon>Actinomycetes</taxon>
        <taxon>Propionibacteriales</taxon>
        <taxon>Propionibacteriaceae</taxon>
        <taxon>Ammonicoccus</taxon>
    </lineage>
</organism>
<dbReference type="InterPro" id="IPR023214">
    <property type="entry name" value="HAD_sf"/>
</dbReference>
<name>A0ABZ3FS66_9ACTN</name>
<dbReference type="PANTHER" id="PTHR19288">
    <property type="entry name" value="4-NITROPHENYLPHOSPHATASE-RELATED"/>
    <property type="match status" value="1"/>
</dbReference>
<sequence length="330" mass="33900">MSALIDAYDAALFDLDGVVYLGPVAVPGAVEGLASLRERGTRIGFVTNNAARAPQVVVDHLNELGIRAGLEDVVVSSQAGARLLAERVPAESRVLVVGTEALIEEVRRVGLTPVSSVEEPVAAVIQGYHPHLPWELINQAAYAIQAGAVWVATNLDSTRPTDLGLVPGAGAQIGALRNAVSVDPLVAGKPFTPLLTETVNRLAATHPLFVGDRIDTDIDGAAAVGMDSLLVLSGAHGKADAIAAVNRPTHIGWDLRALLAPAADVTVNGDSATCGQSSVSRATTGWQVSSGPGAESQLDALRAMLALAEPGSDVEEPGLAEALAVLDLVP</sequence>
<reference evidence="1 2" key="1">
    <citation type="submission" date="2024-04" db="EMBL/GenBank/DDBJ databases">
        <title>Isolation of an actinomycete strain from pig manure.</title>
        <authorList>
            <person name="Gong T."/>
            <person name="Yu Z."/>
            <person name="An M."/>
            <person name="Wei C."/>
            <person name="Yang W."/>
            <person name="Liu L."/>
        </authorList>
    </citation>
    <scope>NUCLEOTIDE SEQUENCE [LARGE SCALE GENOMIC DNA]</scope>
    <source>
        <strain evidence="1 2">ZF39</strain>
    </source>
</reference>
<evidence type="ECO:0000313" key="2">
    <source>
        <dbReference type="Proteomes" id="UP001442841"/>
    </source>
</evidence>
<proteinExistence type="predicted"/>
<dbReference type="Gene3D" id="3.40.50.1000">
    <property type="entry name" value="HAD superfamily/HAD-like"/>
    <property type="match status" value="2"/>
</dbReference>
<dbReference type="EMBL" id="CP154795">
    <property type="protein sequence ID" value="XAN08030.1"/>
    <property type="molecule type" value="Genomic_DNA"/>
</dbReference>
<dbReference type="NCBIfam" id="TIGR01460">
    <property type="entry name" value="HAD-SF-IIA"/>
    <property type="match status" value="1"/>
</dbReference>
<dbReference type="Pfam" id="PF13344">
    <property type="entry name" value="Hydrolase_6"/>
    <property type="match status" value="1"/>
</dbReference>
<accession>A0ABZ3FS66</accession>
<evidence type="ECO:0000313" key="1">
    <source>
        <dbReference type="EMBL" id="XAN08030.1"/>
    </source>
</evidence>
<dbReference type="Proteomes" id="UP001442841">
    <property type="component" value="Chromosome"/>
</dbReference>
<protein>
    <submittedName>
        <fullName evidence="1">HAD-IIA family hydrolase</fullName>
    </submittedName>
</protein>
<keyword evidence="2" id="KW-1185">Reference proteome</keyword>
<dbReference type="InterPro" id="IPR006357">
    <property type="entry name" value="HAD-SF_hydro_IIA"/>
</dbReference>
<keyword evidence="1" id="KW-0378">Hydrolase</keyword>
<dbReference type="RefSeq" id="WP_425309486.1">
    <property type="nucleotide sequence ID" value="NZ_CP154795.1"/>
</dbReference>
<gene>
    <name evidence="1" type="ORF">AADG42_12190</name>
</gene>
<dbReference type="SUPFAM" id="SSF56784">
    <property type="entry name" value="HAD-like"/>
    <property type="match status" value="1"/>
</dbReference>
<dbReference type="GO" id="GO:0016787">
    <property type="term" value="F:hydrolase activity"/>
    <property type="evidence" value="ECO:0007669"/>
    <property type="project" value="UniProtKB-KW"/>
</dbReference>
<dbReference type="InterPro" id="IPR036412">
    <property type="entry name" value="HAD-like_sf"/>
</dbReference>
<dbReference type="Pfam" id="PF13242">
    <property type="entry name" value="Hydrolase_like"/>
    <property type="match status" value="1"/>
</dbReference>
<dbReference type="PANTHER" id="PTHR19288:SF95">
    <property type="entry name" value="D-GLYCEROL 3-PHOSPHATE PHOSPHATASE"/>
    <property type="match status" value="1"/>
</dbReference>